<evidence type="ECO:0000259" key="3">
    <source>
        <dbReference type="Pfam" id="PF00487"/>
    </source>
</evidence>
<keyword evidence="2" id="KW-0472">Membrane</keyword>
<feature type="transmembrane region" description="Helical" evidence="2">
    <location>
        <begin position="27"/>
        <end position="49"/>
    </location>
</feature>
<feature type="transmembrane region" description="Helical" evidence="2">
    <location>
        <begin position="217"/>
        <end position="238"/>
    </location>
</feature>
<evidence type="ECO:0000313" key="4">
    <source>
        <dbReference type="EMBL" id="MCY1076368.1"/>
    </source>
</evidence>
<dbReference type="RefSeq" id="WP_267535260.1">
    <property type="nucleotide sequence ID" value="NZ_JAPNKA010000001.1"/>
</dbReference>
<feature type="transmembrane region" description="Helical" evidence="2">
    <location>
        <begin position="55"/>
        <end position="75"/>
    </location>
</feature>
<accession>A0ABT4A3Z0</accession>
<dbReference type="EMBL" id="JAPNKA010000001">
    <property type="protein sequence ID" value="MCY1076368.1"/>
    <property type="molecule type" value="Genomic_DNA"/>
</dbReference>
<feature type="domain" description="Fatty acid desaturase" evidence="3">
    <location>
        <begin position="55"/>
        <end position="294"/>
    </location>
</feature>
<protein>
    <submittedName>
        <fullName evidence="4">Fatty acid desaturase</fullName>
        <ecNumber evidence="4">1.14.19.-</ecNumber>
    </submittedName>
</protein>
<dbReference type="GO" id="GO:0016491">
    <property type="term" value="F:oxidoreductase activity"/>
    <property type="evidence" value="ECO:0007669"/>
    <property type="project" value="UniProtKB-KW"/>
</dbReference>
<dbReference type="Proteomes" id="UP001207654">
    <property type="component" value="Unassembled WGS sequence"/>
</dbReference>
<dbReference type="Pfam" id="PF00487">
    <property type="entry name" value="FA_desaturase"/>
    <property type="match status" value="1"/>
</dbReference>
<gene>
    <name evidence="4" type="ORF">OV287_17985</name>
</gene>
<keyword evidence="2" id="KW-0812">Transmembrane</keyword>
<keyword evidence="2" id="KW-1133">Transmembrane helix</keyword>
<dbReference type="EC" id="1.14.19.-" evidence="4"/>
<evidence type="ECO:0000313" key="5">
    <source>
        <dbReference type="Proteomes" id="UP001207654"/>
    </source>
</evidence>
<dbReference type="PANTHER" id="PTHR12879:SF8">
    <property type="entry name" value="SPHINGOLIPID DELTA(4)-DESATURASE DES1"/>
    <property type="match status" value="1"/>
</dbReference>
<comment type="caution">
    <text evidence="4">The sequence shown here is derived from an EMBL/GenBank/DDBJ whole genome shotgun (WGS) entry which is preliminary data.</text>
</comment>
<reference evidence="4 5" key="1">
    <citation type="submission" date="2022-11" db="EMBL/GenBank/DDBJ databases">
        <title>Minimal conservation of predation-associated metabolite biosynthetic gene clusters underscores biosynthetic potential of Myxococcota including descriptions for ten novel species: Archangium lansinium sp. nov., Myxococcus landrumus sp. nov., Nannocystis bai.</title>
        <authorList>
            <person name="Ahearne A."/>
            <person name="Stevens C."/>
            <person name="Phillips K."/>
        </authorList>
    </citation>
    <scope>NUCLEOTIDE SEQUENCE [LARGE SCALE GENOMIC DNA]</scope>
    <source>
        <strain evidence="4 5">MIWBW</strain>
    </source>
</reference>
<organism evidence="4 5">
    <name type="scientific">Archangium lansingense</name>
    <dbReference type="NCBI Taxonomy" id="2995310"/>
    <lineage>
        <taxon>Bacteria</taxon>
        <taxon>Pseudomonadati</taxon>
        <taxon>Myxococcota</taxon>
        <taxon>Myxococcia</taxon>
        <taxon>Myxococcales</taxon>
        <taxon>Cystobacterineae</taxon>
        <taxon>Archangiaceae</taxon>
        <taxon>Archangium</taxon>
    </lineage>
</organism>
<dbReference type="PANTHER" id="PTHR12879">
    <property type="entry name" value="SPHINGOLIPID DELTA 4 DESATURASE/C-4 HYDROXYLASE PROTEIN DES2"/>
    <property type="match status" value="1"/>
</dbReference>
<evidence type="ECO:0000256" key="2">
    <source>
        <dbReference type="SAM" id="Phobius"/>
    </source>
</evidence>
<feature type="transmembrane region" description="Helical" evidence="2">
    <location>
        <begin position="194"/>
        <end position="211"/>
    </location>
</feature>
<proteinExistence type="predicted"/>
<evidence type="ECO:0000256" key="1">
    <source>
        <dbReference type="SAM" id="MobiDB-lite"/>
    </source>
</evidence>
<name>A0ABT4A3Z0_9BACT</name>
<keyword evidence="5" id="KW-1185">Reference proteome</keyword>
<dbReference type="InterPro" id="IPR005804">
    <property type="entry name" value="FA_desaturase_dom"/>
</dbReference>
<keyword evidence="4" id="KW-0560">Oxidoreductase</keyword>
<feature type="region of interest" description="Disordered" evidence="1">
    <location>
        <begin position="318"/>
        <end position="339"/>
    </location>
</feature>
<sequence length="339" mass="37897">MEAEQSESARVSKQELQRWMTRRDAPAWARVAVQVPLFLGSAVATAWLAARGHPAWMGTVLLCGVFLVTFFPSLHETGHRTAFRSSLLNEGLVWLSAFLMLQAPSFFREFHWQHHRSTQSLEHDPEIAGAPGFLVGWPRNLGHYLARASGQALLVGKALFTLASAVLFTPAQWQKVFPFIRANQRRRIQWESRLVIVLWCALLLGGSRFVPGFGHVLLAWPIAHVLLGLFVMTEHTALPMEGSQLQRTRTTRSNALVRFLMWNMPYHAEHHAYPAVAFHGLPELHRALGPDVEHVSSGYLAFHLLALRHALFGPPAEAGTPQPMGFGGENAPQRGPQDR</sequence>